<gene>
    <name evidence="1" type="ORF">PPRIM_AZ9-3.1.T0130040</name>
</gene>
<dbReference type="EMBL" id="CAJJDM010000010">
    <property type="protein sequence ID" value="CAD8048699.1"/>
    <property type="molecule type" value="Genomic_DNA"/>
</dbReference>
<name>A0A8S1K4G3_PARPR</name>
<sequence length="248" mass="30111">MNQITIRILLIVSQIKIRIQVNQQMKLRIIQAELCKKMQMKESNMKLKKLQIYQIIWQYNQKCQVTDETIKSLQQQNEFYRKLITSFENERQSNKDTIRLLQKQDTDNIQKLLQKEWYINKMIEECKIIQEREKFSDSINVKFMKKAEKSKSKLKQLKLQLISESKDTQSDLWSSMQMIVDSQQCKKRVKQVNFNEVSTYVLQTLYRRRQLKKFQQSLSCLQNQIWNRRSQINQIELININNYIQNMN</sequence>
<comment type="caution">
    <text evidence="1">The sequence shown here is derived from an EMBL/GenBank/DDBJ whole genome shotgun (WGS) entry which is preliminary data.</text>
</comment>
<organism evidence="1 2">
    <name type="scientific">Paramecium primaurelia</name>
    <dbReference type="NCBI Taxonomy" id="5886"/>
    <lineage>
        <taxon>Eukaryota</taxon>
        <taxon>Sar</taxon>
        <taxon>Alveolata</taxon>
        <taxon>Ciliophora</taxon>
        <taxon>Intramacronucleata</taxon>
        <taxon>Oligohymenophorea</taxon>
        <taxon>Peniculida</taxon>
        <taxon>Parameciidae</taxon>
        <taxon>Paramecium</taxon>
    </lineage>
</organism>
<evidence type="ECO:0000313" key="2">
    <source>
        <dbReference type="Proteomes" id="UP000688137"/>
    </source>
</evidence>
<evidence type="ECO:0000313" key="1">
    <source>
        <dbReference type="EMBL" id="CAD8048699.1"/>
    </source>
</evidence>
<accession>A0A8S1K4G3</accession>
<dbReference type="Proteomes" id="UP000688137">
    <property type="component" value="Unassembled WGS sequence"/>
</dbReference>
<dbReference type="AlphaFoldDB" id="A0A8S1K4G3"/>
<proteinExistence type="predicted"/>
<protein>
    <submittedName>
        <fullName evidence="1">Uncharacterized protein</fullName>
    </submittedName>
</protein>
<keyword evidence="2" id="KW-1185">Reference proteome</keyword>
<reference evidence="1" key="1">
    <citation type="submission" date="2021-01" db="EMBL/GenBank/DDBJ databases">
        <authorList>
            <consortium name="Genoscope - CEA"/>
            <person name="William W."/>
        </authorList>
    </citation>
    <scope>NUCLEOTIDE SEQUENCE</scope>
</reference>